<dbReference type="FunFam" id="3.30.110.30:FF:000001">
    <property type="entry name" value="Bifunctional glutamate/proline--tRNA ligase"/>
    <property type="match status" value="1"/>
</dbReference>
<dbReference type="InterPro" id="IPR004499">
    <property type="entry name" value="Pro-tRNA-ligase_IIa_arc-type"/>
</dbReference>
<dbReference type="InterPro" id="IPR002316">
    <property type="entry name" value="Pro-tRNA-ligase_IIa"/>
</dbReference>
<dbReference type="FunFam" id="3.30.930.10:FF:000007">
    <property type="entry name" value="Bifunctional glutamate/proline--tRNA ligase"/>
    <property type="match status" value="1"/>
</dbReference>
<dbReference type="CDD" id="cd00778">
    <property type="entry name" value="ProRS_core_arch_euk"/>
    <property type="match status" value="1"/>
</dbReference>
<dbReference type="InterPro" id="IPR006195">
    <property type="entry name" value="aa-tRNA-synth_II"/>
</dbReference>
<dbReference type="SUPFAM" id="SSF52954">
    <property type="entry name" value="Class II aaRS ABD-related"/>
    <property type="match status" value="1"/>
</dbReference>
<dbReference type="GO" id="GO:0006433">
    <property type="term" value="P:prolyl-tRNA aminoacylation"/>
    <property type="evidence" value="ECO:0007669"/>
    <property type="project" value="InterPro"/>
</dbReference>
<accession>A0AAD5XRT0</accession>
<dbReference type="PROSITE" id="PS50862">
    <property type="entry name" value="AA_TRNA_LIGASE_II"/>
    <property type="match status" value="1"/>
</dbReference>
<dbReference type="SUPFAM" id="SSF55681">
    <property type="entry name" value="Class II aaRS and biotin synthetases"/>
    <property type="match status" value="1"/>
</dbReference>
<dbReference type="InterPro" id="IPR036621">
    <property type="entry name" value="Anticodon-bd_dom_sf"/>
</dbReference>
<dbReference type="Gene3D" id="3.30.930.10">
    <property type="entry name" value="Bira Bifunctional Protein, Domain 2"/>
    <property type="match status" value="1"/>
</dbReference>
<dbReference type="NCBIfam" id="TIGR00408">
    <property type="entry name" value="proS_fam_I"/>
    <property type="match status" value="1"/>
</dbReference>
<keyword evidence="5" id="KW-0067">ATP-binding</keyword>
<evidence type="ECO:0000256" key="2">
    <source>
        <dbReference type="ARBA" id="ARBA00012831"/>
    </source>
</evidence>
<dbReference type="PANTHER" id="PTHR43382">
    <property type="entry name" value="PROLYL-TRNA SYNTHETASE"/>
    <property type="match status" value="1"/>
</dbReference>
<comment type="caution">
    <text evidence="11">The sequence shown here is derived from an EMBL/GenBank/DDBJ whole genome shotgun (WGS) entry which is preliminary data.</text>
</comment>
<dbReference type="PANTHER" id="PTHR43382:SF2">
    <property type="entry name" value="BIFUNCTIONAL GLUTAMATE_PROLINE--TRNA LIGASE"/>
    <property type="match status" value="1"/>
</dbReference>
<name>A0AAD5XRT0_9FUNG</name>
<dbReference type="AlphaFoldDB" id="A0AAD5XRT0"/>
<dbReference type="EMBL" id="JADGJQ010000015">
    <property type="protein sequence ID" value="KAJ3180738.1"/>
    <property type="molecule type" value="Genomic_DNA"/>
</dbReference>
<dbReference type="Proteomes" id="UP001212152">
    <property type="component" value="Unassembled WGS sequence"/>
</dbReference>
<dbReference type="InterPro" id="IPR033721">
    <property type="entry name" value="ProRS_core_arch_euk"/>
</dbReference>
<dbReference type="Pfam" id="PF04073">
    <property type="entry name" value="tRNA_edit"/>
    <property type="match status" value="1"/>
</dbReference>
<dbReference type="Pfam" id="PF03129">
    <property type="entry name" value="HGTP_anticodon"/>
    <property type="match status" value="1"/>
</dbReference>
<evidence type="ECO:0000256" key="6">
    <source>
        <dbReference type="ARBA" id="ARBA00022917"/>
    </source>
</evidence>
<dbReference type="FunFam" id="3.40.50.800:FF:000005">
    <property type="entry name" value="bifunctional glutamate/proline--tRNA ligase"/>
    <property type="match status" value="1"/>
</dbReference>
<evidence type="ECO:0000256" key="4">
    <source>
        <dbReference type="ARBA" id="ARBA00022741"/>
    </source>
</evidence>
<dbReference type="GO" id="GO:0005524">
    <property type="term" value="F:ATP binding"/>
    <property type="evidence" value="ECO:0007669"/>
    <property type="project" value="UniProtKB-KW"/>
</dbReference>
<evidence type="ECO:0000259" key="10">
    <source>
        <dbReference type="PROSITE" id="PS50862"/>
    </source>
</evidence>
<dbReference type="SMART" id="SM00946">
    <property type="entry name" value="ProRS-C_1"/>
    <property type="match status" value="1"/>
</dbReference>
<dbReference type="Pfam" id="PF09180">
    <property type="entry name" value="ProRS-C_1"/>
    <property type="match status" value="1"/>
</dbReference>
<dbReference type="InterPro" id="IPR016061">
    <property type="entry name" value="Pro-tRNA_ligase_II_C"/>
</dbReference>
<dbReference type="InterPro" id="IPR002314">
    <property type="entry name" value="aa-tRNA-synt_IIb"/>
</dbReference>
<dbReference type="SUPFAM" id="SSF55826">
    <property type="entry name" value="YbaK/ProRS associated domain"/>
    <property type="match status" value="1"/>
</dbReference>
<evidence type="ECO:0000256" key="3">
    <source>
        <dbReference type="ARBA" id="ARBA00022598"/>
    </source>
</evidence>
<dbReference type="GO" id="GO:0017101">
    <property type="term" value="C:aminoacyl-tRNA synthetase multienzyme complex"/>
    <property type="evidence" value="ECO:0007669"/>
    <property type="project" value="TreeGrafter"/>
</dbReference>
<proteinExistence type="inferred from homology"/>
<dbReference type="Gene3D" id="3.40.50.800">
    <property type="entry name" value="Anticodon-binding domain"/>
    <property type="match status" value="1"/>
</dbReference>
<keyword evidence="7" id="KW-0030">Aminoacyl-tRNA synthetase</keyword>
<protein>
    <recommendedName>
        <fullName evidence="2">proline--tRNA ligase</fullName>
        <ecNumber evidence="2">6.1.1.15</ecNumber>
    </recommendedName>
    <alternativeName>
        <fullName evidence="8">Prolyl-tRNA synthetase</fullName>
    </alternativeName>
</protein>
<comment type="similarity">
    <text evidence="1">Belongs to the class-II aminoacyl-tRNA synthetase family.</text>
</comment>
<comment type="catalytic activity">
    <reaction evidence="9">
        <text>tRNA(Pro) + L-proline + ATP = L-prolyl-tRNA(Pro) + AMP + diphosphate</text>
        <dbReference type="Rhea" id="RHEA:14305"/>
        <dbReference type="Rhea" id="RHEA-COMP:9700"/>
        <dbReference type="Rhea" id="RHEA-COMP:9702"/>
        <dbReference type="ChEBI" id="CHEBI:30616"/>
        <dbReference type="ChEBI" id="CHEBI:33019"/>
        <dbReference type="ChEBI" id="CHEBI:60039"/>
        <dbReference type="ChEBI" id="CHEBI:78442"/>
        <dbReference type="ChEBI" id="CHEBI:78532"/>
        <dbReference type="ChEBI" id="CHEBI:456215"/>
        <dbReference type="EC" id="6.1.1.15"/>
    </reaction>
</comment>
<dbReference type="PRINTS" id="PR01046">
    <property type="entry name" value="TRNASYNTHPRO"/>
</dbReference>
<sequence length="706" mass="78404">MADINSLLAAHPVDHKLSKHDAVQDLPTWISLVTNLNALAAKTVVYKVKGASIKGDHYAAVVALISSDASSSVVAKAAGAKEGRVIGEDVATKLFNTARKDVTPFHFASVTDKSALTVIVDSRLLEIADDKSIAFRGCADDQSVLIAASQLKAFLEKAGVSFSIVEFGLVGEKPAAAAKPVKGEASKKAEKKPAADSDTKEVLIGLTAKRDEDFSAWYQQVLTRTEMMDYYDISGCYIIRPWAYKIWKSIQRFFGDAIEESGVEDCYFPMFVSEKSLNREKDHIEGFSPEVAWVTKAGQSDLAEPIAVRPTSETVMYPYYASWIRSHRDLPLRLNQWCNVVRWEFKHPQPFLRTREFLWQEGHTAFATKEEADAEVLEILDLYRRVYEELLAVPVVPGKKSEKEKFAGGLYTTTVEGFIPTTGRAIQGGTSHCLGQNFSKMFDILIENEAKERVNVWQNSWGLTTRTIGVMVMVHGDDKGLVLPPRVASIQAVVIPVGITAKTTPEERKNLEEKANELAKTLNKSGIRAKADSRDNYTPGWKYNHWELKGVPVRLELGPKDIANNSTRAVIRHDGSSRNISLDTITSDLATLFTDIQAAMFAKAKKQRDAQTVQLESWDGFVDALNKKCLVLAPWCERVECEDQVKDNSARSENPDEEFDEKAPSMGAKTLCIPFVQPKNGVKPGVTKCFACEEKAKSYTLWGRSY</sequence>
<dbReference type="InterPro" id="IPR036754">
    <property type="entry name" value="YbaK/aa-tRNA-synt-asso_dom_sf"/>
</dbReference>
<evidence type="ECO:0000256" key="5">
    <source>
        <dbReference type="ARBA" id="ARBA00022840"/>
    </source>
</evidence>
<keyword evidence="4" id="KW-0547">Nucleotide-binding</keyword>
<gene>
    <name evidence="11" type="ORF">HDU87_001851</name>
</gene>
<dbReference type="SUPFAM" id="SSF64586">
    <property type="entry name" value="C-terminal domain of ProRS"/>
    <property type="match status" value="1"/>
</dbReference>
<evidence type="ECO:0000256" key="8">
    <source>
        <dbReference type="ARBA" id="ARBA00029731"/>
    </source>
</evidence>
<dbReference type="Pfam" id="PF00587">
    <property type="entry name" value="tRNA-synt_2b"/>
    <property type="match status" value="1"/>
</dbReference>
<evidence type="ECO:0000313" key="12">
    <source>
        <dbReference type="Proteomes" id="UP001212152"/>
    </source>
</evidence>
<dbReference type="Gene3D" id="3.30.110.30">
    <property type="entry name" value="C-terminal domain of ProRS"/>
    <property type="match status" value="1"/>
</dbReference>
<dbReference type="InterPro" id="IPR017449">
    <property type="entry name" value="Pro-tRNA_synth_II"/>
</dbReference>
<dbReference type="EC" id="6.1.1.15" evidence="2"/>
<keyword evidence="6" id="KW-0648">Protein biosynthesis</keyword>
<evidence type="ECO:0000313" key="11">
    <source>
        <dbReference type="EMBL" id="KAJ3180738.1"/>
    </source>
</evidence>
<reference evidence="11" key="1">
    <citation type="submission" date="2020-05" db="EMBL/GenBank/DDBJ databases">
        <title>Phylogenomic resolution of chytrid fungi.</title>
        <authorList>
            <person name="Stajich J.E."/>
            <person name="Amses K."/>
            <person name="Simmons R."/>
            <person name="Seto K."/>
            <person name="Myers J."/>
            <person name="Bonds A."/>
            <person name="Quandt C.A."/>
            <person name="Barry K."/>
            <person name="Liu P."/>
            <person name="Grigoriev I."/>
            <person name="Longcore J.E."/>
            <person name="James T.Y."/>
        </authorList>
    </citation>
    <scope>NUCLEOTIDE SEQUENCE</scope>
    <source>
        <strain evidence="11">JEL0379</strain>
    </source>
</reference>
<keyword evidence="3" id="KW-0436">Ligase</keyword>
<dbReference type="HAMAP" id="MF_01571">
    <property type="entry name" value="Pro_tRNA_synth_type3"/>
    <property type="match status" value="1"/>
</dbReference>
<dbReference type="InterPro" id="IPR004154">
    <property type="entry name" value="Anticodon-bd"/>
</dbReference>
<dbReference type="Gene3D" id="3.90.960.10">
    <property type="entry name" value="YbaK/aminoacyl-tRNA synthetase-associated domain"/>
    <property type="match status" value="1"/>
</dbReference>
<dbReference type="GO" id="GO:0002161">
    <property type="term" value="F:aminoacyl-tRNA deacylase activity"/>
    <property type="evidence" value="ECO:0007669"/>
    <property type="project" value="InterPro"/>
</dbReference>
<evidence type="ECO:0000256" key="9">
    <source>
        <dbReference type="ARBA" id="ARBA00047671"/>
    </source>
</evidence>
<dbReference type="CDD" id="cd00862">
    <property type="entry name" value="ProRS_anticodon_zinc"/>
    <property type="match status" value="1"/>
</dbReference>
<organism evidence="11 12">
    <name type="scientific">Geranomyces variabilis</name>
    <dbReference type="NCBI Taxonomy" id="109894"/>
    <lineage>
        <taxon>Eukaryota</taxon>
        <taxon>Fungi</taxon>
        <taxon>Fungi incertae sedis</taxon>
        <taxon>Chytridiomycota</taxon>
        <taxon>Chytridiomycota incertae sedis</taxon>
        <taxon>Chytridiomycetes</taxon>
        <taxon>Spizellomycetales</taxon>
        <taxon>Powellomycetaceae</taxon>
        <taxon>Geranomyces</taxon>
    </lineage>
</organism>
<dbReference type="GO" id="GO:0005737">
    <property type="term" value="C:cytoplasm"/>
    <property type="evidence" value="ECO:0007669"/>
    <property type="project" value="InterPro"/>
</dbReference>
<evidence type="ECO:0000256" key="1">
    <source>
        <dbReference type="ARBA" id="ARBA00008226"/>
    </source>
</evidence>
<feature type="domain" description="Aminoacyl-transfer RNA synthetases class-II family profile" evidence="10">
    <location>
        <begin position="244"/>
        <end position="484"/>
    </location>
</feature>
<keyword evidence="12" id="KW-1185">Reference proteome</keyword>
<evidence type="ECO:0000256" key="7">
    <source>
        <dbReference type="ARBA" id="ARBA00023146"/>
    </source>
</evidence>
<dbReference type="GO" id="GO:0004827">
    <property type="term" value="F:proline-tRNA ligase activity"/>
    <property type="evidence" value="ECO:0007669"/>
    <property type="project" value="UniProtKB-EC"/>
</dbReference>
<dbReference type="InterPro" id="IPR007214">
    <property type="entry name" value="YbaK/aa-tRNA-synth-assoc-dom"/>
</dbReference>
<dbReference type="InterPro" id="IPR045864">
    <property type="entry name" value="aa-tRNA-synth_II/BPL/LPL"/>
</dbReference>